<feature type="chain" id="PRO_5007465680" description="DUF2066 domain-containing protein" evidence="1">
    <location>
        <begin position="21"/>
        <end position="410"/>
    </location>
</feature>
<dbReference type="Pfam" id="PF09839">
    <property type="entry name" value="DUF2066"/>
    <property type="match status" value="1"/>
</dbReference>
<gene>
    <name evidence="2" type="ORF">ATN88_00240</name>
</gene>
<evidence type="ECO:0008006" key="4">
    <source>
        <dbReference type="Google" id="ProtNLM"/>
    </source>
</evidence>
<keyword evidence="3" id="KW-1185">Reference proteome</keyword>
<reference evidence="2 3" key="1">
    <citation type="submission" date="2015-11" db="EMBL/GenBank/DDBJ databases">
        <title>Genomic Taxonomy of the Vibrionaceae.</title>
        <authorList>
            <person name="Gomez-Gil B."/>
            <person name="Enciso-Ibarra J."/>
        </authorList>
    </citation>
    <scope>NUCLEOTIDE SEQUENCE [LARGE SCALE GENOMIC DNA]</scope>
    <source>
        <strain evidence="2 3">CAIM 912</strain>
    </source>
</reference>
<comment type="caution">
    <text evidence="2">The sequence shown here is derived from an EMBL/GenBank/DDBJ whole genome shotgun (WGS) entry which is preliminary data.</text>
</comment>
<dbReference type="OrthoDB" id="6195299at2"/>
<evidence type="ECO:0000256" key="1">
    <source>
        <dbReference type="SAM" id="SignalP"/>
    </source>
</evidence>
<dbReference type="RefSeq" id="WP_067415709.1">
    <property type="nucleotide sequence ID" value="NZ_LNTY01000034.1"/>
</dbReference>
<dbReference type="Proteomes" id="UP000070529">
    <property type="component" value="Unassembled WGS sequence"/>
</dbReference>
<evidence type="ECO:0000313" key="3">
    <source>
        <dbReference type="Proteomes" id="UP000070529"/>
    </source>
</evidence>
<dbReference type="EMBL" id="LNTY01000034">
    <property type="protein sequence ID" value="KXF81230.1"/>
    <property type="molecule type" value="Genomic_DNA"/>
</dbReference>
<keyword evidence="1" id="KW-0732">Signal</keyword>
<accession>A0A135I700</accession>
<name>A0A135I700_9GAMM</name>
<evidence type="ECO:0000313" key="2">
    <source>
        <dbReference type="EMBL" id="KXF81230.1"/>
    </source>
</evidence>
<protein>
    <recommendedName>
        <fullName evidence="4">DUF2066 domain-containing protein</fullName>
    </recommendedName>
</protein>
<organism evidence="2 3">
    <name type="scientific">Enterovibrio coralii</name>
    <dbReference type="NCBI Taxonomy" id="294935"/>
    <lineage>
        <taxon>Bacteria</taxon>
        <taxon>Pseudomonadati</taxon>
        <taxon>Pseudomonadota</taxon>
        <taxon>Gammaproteobacteria</taxon>
        <taxon>Vibrionales</taxon>
        <taxon>Vibrionaceae</taxon>
        <taxon>Enterovibrio</taxon>
    </lineage>
</organism>
<dbReference type="STRING" id="294935.ATN88_00240"/>
<dbReference type="InterPro" id="IPR018642">
    <property type="entry name" value="DUF2066"/>
</dbReference>
<sequence length="410" mass="44134">MLRILFFVFAMLLGQTSAFAASMFSSEVVLDDSDAATEQAAKEKAFVDVLVRASGQSTVGENPVIQKALPTVGQYITQLGYGELDGQRSLVLGFDDAKIRTLLTQAQATYWGEPRPDVLFWVIEDTPTQRNVVWEQSGSPLIGELKAEGERRGLPVLMPVGDFDDVVAVSVPDLWGGFADPIAKASARYNPTGIVVVKVNDRGLSWQMFPNAAAISNDTPVEGRVSGAPAQAFPQMIDEISDYYAQRLAVNLGVVNGDALSLEISDLNDAEDFFVVERSLKELNSVAALRLDSIVDDKAIFKLSLLASEDVFHNEMMSDRRLQRMVEEAPVIDTPPVIDAPISAVEGSVDTSTGTIADGTVSTGTITTDTSPAQQPAIVQPVVDPTLAAQPTEAIPAEPAPHVIRYKWVG</sequence>
<dbReference type="AlphaFoldDB" id="A0A135I700"/>
<feature type="signal peptide" evidence="1">
    <location>
        <begin position="1"/>
        <end position="20"/>
    </location>
</feature>
<proteinExistence type="predicted"/>